<dbReference type="Gene3D" id="3.40.630.30">
    <property type="match status" value="1"/>
</dbReference>
<evidence type="ECO:0000313" key="3">
    <source>
        <dbReference type="EMBL" id="CEL53825.1"/>
    </source>
</evidence>
<evidence type="ECO:0000259" key="2">
    <source>
        <dbReference type="Pfam" id="PF00583"/>
    </source>
</evidence>
<dbReference type="Proteomes" id="UP000059188">
    <property type="component" value="Unassembled WGS sequence"/>
</dbReference>
<protein>
    <recommendedName>
        <fullName evidence="2">N-acetyltransferase domain-containing protein</fullName>
    </recommendedName>
</protein>
<feature type="domain" description="N-acetyltransferase" evidence="2">
    <location>
        <begin position="78"/>
        <end position="150"/>
    </location>
</feature>
<dbReference type="SUPFAM" id="SSF55729">
    <property type="entry name" value="Acyl-CoA N-acyltransferases (Nat)"/>
    <property type="match status" value="1"/>
</dbReference>
<dbReference type="InterPro" id="IPR016181">
    <property type="entry name" value="Acyl_CoA_acyltransferase"/>
</dbReference>
<dbReference type="InterPro" id="IPR000182">
    <property type="entry name" value="GNAT_dom"/>
</dbReference>
<keyword evidence="4" id="KW-1185">Reference proteome</keyword>
<reference evidence="3 4" key="1">
    <citation type="submission" date="2014-11" db="EMBL/GenBank/DDBJ databases">
        <authorList>
            <person name="Wibberg Daniel"/>
        </authorList>
    </citation>
    <scope>NUCLEOTIDE SEQUENCE [LARGE SCALE GENOMIC DNA]</scope>
    <source>
        <strain evidence="3">Rhizoctonia solani AG1-IB 7/3/14</strain>
    </source>
</reference>
<name>A0A0B7F8E7_THACB</name>
<evidence type="ECO:0000256" key="1">
    <source>
        <dbReference type="SAM" id="MobiDB-lite"/>
    </source>
</evidence>
<organism evidence="3 4">
    <name type="scientific">Thanatephorus cucumeris (strain AG1-IB / isolate 7/3/14)</name>
    <name type="common">Lettuce bottom rot fungus</name>
    <name type="synonym">Rhizoctonia solani</name>
    <dbReference type="NCBI Taxonomy" id="1108050"/>
    <lineage>
        <taxon>Eukaryota</taxon>
        <taxon>Fungi</taxon>
        <taxon>Dikarya</taxon>
        <taxon>Basidiomycota</taxon>
        <taxon>Agaricomycotina</taxon>
        <taxon>Agaricomycetes</taxon>
        <taxon>Cantharellales</taxon>
        <taxon>Ceratobasidiaceae</taxon>
        <taxon>Rhizoctonia</taxon>
        <taxon>Rhizoctonia solani AG-1</taxon>
    </lineage>
</organism>
<feature type="region of interest" description="Disordered" evidence="1">
    <location>
        <begin position="252"/>
        <end position="307"/>
    </location>
</feature>
<dbReference type="EMBL" id="LN679113">
    <property type="protein sequence ID" value="CEL53825.1"/>
    <property type="molecule type" value="Genomic_DNA"/>
</dbReference>
<evidence type="ECO:0000313" key="4">
    <source>
        <dbReference type="Proteomes" id="UP000059188"/>
    </source>
</evidence>
<sequence length="307" mass="34516">MNTNTFNTNDFDIELLEAQGGNISSERFDQFVAQLKKNHLLDHIGQPGPESALGELDVVYILLQKGYITEIDMDGKFIYTNVMKEETDYWLAGFGCLRFPSAYRGDKNTADVTISLLPRAQKRGGGSLLLKKLLQHAFDTLRIHRVTASITCPIQPSHSAEEKKQILFNTKQLCWIFERFGFKFEGVTRGTVQSPAVAAEGGVPVWHDVHRLSMLLIDYLGEGATPILSNSPITIKGIRKPAIEKSPWESMLQRHEEENNEMKSWTAEPRVMLSAEDGYNDEDDSDDETVQGGDSDSDWEIPEDFDG</sequence>
<accession>A0A0B7F8E7</accession>
<dbReference type="Pfam" id="PF00583">
    <property type="entry name" value="Acetyltransf_1"/>
    <property type="match status" value="1"/>
</dbReference>
<dbReference type="AlphaFoldDB" id="A0A0B7F8E7"/>
<feature type="compositionally biased region" description="Basic and acidic residues" evidence="1">
    <location>
        <begin position="252"/>
        <end position="261"/>
    </location>
</feature>
<feature type="compositionally biased region" description="Acidic residues" evidence="1">
    <location>
        <begin position="278"/>
        <end position="307"/>
    </location>
</feature>
<dbReference type="GO" id="GO:0016747">
    <property type="term" value="F:acyltransferase activity, transferring groups other than amino-acyl groups"/>
    <property type="evidence" value="ECO:0007669"/>
    <property type="project" value="InterPro"/>
</dbReference>
<gene>
    <name evidence="3" type="ORF">RSOLAG1IB_06606</name>
</gene>
<proteinExistence type="predicted"/>
<dbReference type="OrthoDB" id="64477at2759"/>